<dbReference type="AlphaFoldDB" id="A0A1T5LW99"/>
<organism evidence="1 2">
    <name type="scientific">Pseudoxanthomonas indica</name>
    <dbReference type="NCBI Taxonomy" id="428993"/>
    <lineage>
        <taxon>Bacteria</taxon>
        <taxon>Pseudomonadati</taxon>
        <taxon>Pseudomonadota</taxon>
        <taxon>Gammaproteobacteria</taxon>
        <taxon>Lysobacterales</taxon>
        <taxon>Lysobacteraceae</taxon>
        <taxon>Pseudoxanthomonas</taxon>
    </lineage>
</organism>
<evidence type="ECO:0000313" key="1">
    <source>
        <dbReference type="EMBL" id="SKC80153.1"/>
    </source>
</evidence>
<dbReference type="RefSeq" id="WP_079725641.1">
    <property type="nucleotide sequence ID" value="NZ_BMCL01000001.1"/>
</dbReference>
<proteinExistence type="predicted"/>
<dbReference type="EMBL" id="FUZV01000002">
    <property type="protein sequence ID" value="SKC80153.1"/>
    <property type="molecule type" value="Genomic_DNA"/>
</dbReference>
<accession>A0A1T5LW99</accession>
<protein>
    <submittedName>
        <fullName evidence="1">Uncharacterized protein</fullName>
    </submittedName>
</protein>
<reference evidence="1 2" key="1">
    <citation type="submission" date="2017-02" db="EMBL/GenBank/DDBJ databases">
        <authorList>
            <person name="Peterson S.W."/>
        </authorList>
    </citation>
    <scope>NUCLEOTIDE SEQUENCE [LARGE SCALE GENOMIC DNA]</scope>
    <source>
        <strain evidence="1 2">P15</strain>
    </source>
</reference>
<dbReference type="Proteomes" id="UP000190341">
    <property type="component" value="Unassembled WGS sequence"/>
</dbReference>
<sequence>MREQTQIPVDVFNANMQRLGRSFNDAVSTQQGWQGEEYGLHCTWPDGFRAFVGFGEEASAIVEGLGQMRH</sequence>
<name>A0A1T5LW99_9GAMM</name>
<gene>
    <name evidence="1" type="ORF">SAMN06296058_3225</name>
</gene>
<dbReference type="STRING" id="428993.SAMN06296058_3225"/>
<keyword evidence="2" id="KW-1185">Reference proteome</keyword>
<evidence type="ECO:0000313" key="2">
    <source>
        <dbReference type="Proteomes" id="UP000190341"/>
    </source>
</evidence>